<feature type="compositionally biased region" description="Low complexity" evidence="10">
    <location>
        <begin position="19"/>
        <end position="36"/>
    </location>
</feature>
<dbReference type="EMBL" id="BAAARJ010000021">
    <property type="protein sequence ID" value="GAA2632400.1"/>
    <property type="molecule type" value="Genomic_DNA"/>
</dbReference>
<dbReference type="Proteomes" id="UP001501447">
    <property type="component" value="Unassembled WGS sequence"/>
</dbReference>
<evidence type="ECO:0000256" key="9">
    <source>
        <dbReference type="RuleBase" id="RU363066"/>
    </source>
</evidence>
<dbReference type="Pfam" id="PF01202">
    <property type="entry name" value="SKI"/>
    <property type="match status" value="1"/>
</dbReference>
<organism evidence="11 12">
    <name type="scientific">Streptomyces axinellae</name>
    <dbReference type="NCBI Taxonomy" id="552788"/>
    <lineage>
        <taxon>Bacteria</taxon>
        <taxon>Bacillati</taxon>
        <taxon>Actinomycetota</taxon>
        <taxon>Actinomycetes</taxon>
        <taxon>Kitasatosporales</taxon>
        <taxon>Streptomycetaceae</taxon>
        <taxon>Streptomyces</taxon>
    </lineage>
</organism>
<evidence type="ECO:0000256" key="4">
    <source>
        <dbReference type="ARBA" id="ARBA00022679"/>
    </source>
</evidence>
<dbReference type="InterPro" id="IPR031322">
    <property type="entry name" value="Shikimate/glucono_kinase"/>
</dbReference>
<dbReference type="Gene3D" id="3.40.50.300">
    <property type="entry name" value="P-loop containing nucleotide triphosphate hydrolases"/>
    <property type="match status" value="1"/>
</dbReference>
<sequence>MRDPRAEGSGAEPGTGDQAESGTGTGTEAATGAEPGAVAGRKPLVVVMGVSGSGKSTVGARLAPRLGVPFADADSYHPRANIEKMSAGIPLTDEDRAPWLASMADWLSQHTGSGAVLVCSALKRRYRDRLRQASSRLFFLHLDGSYELIAGRLAGREGHFMPAGLLRSQFEALEPLAADEPGAVVPIDGTVERTTARALALTGTAPR</sequence>
<feature type="region of interest" description="Disordered" evidence="10">
    <location>
        <begin position="1"/>
        <end position="36"/>
    </location>
</feature>
<evidence type="ECO:0000256" key="6">
    <source>
        <dbReference type="ARBA" id="ARBA00022777"/>
    </source>
</evidence>
<evidence type="ECO:0000256" key="5">
    <source>
        <dbReference type="ARBA" id="ARBA00022741"/>
    </source>
</evidence>
<evidence type="ECO:0000313" key="11">
    <source>
        <dbReference type="EMBL" id="GAA2632400.1"/>
    </source>
</evidence>
<evidence type="ECO:0000313" key="12">
    <source>
        <dbReference type="Proteomes" id="UP001501447"/>
    </source>
</evidence>
<protein>
    <recommendedName>
        <fullName evidence="3 9">Gluconokinase</fullName>
        <ecNumber evidence="3 9">2.7.1.12</ecNumber>
    </recommendedName>
</protein>
<dbReference type="PANTHER" id="PTHR43442">
    <property type="entry name" value="GLUCONOKINASE-RELATED"/>
    <property type="match status" value="1"/>
</dbReference>
<comment type="catalytic activity">
    <reaction evidence="8 9">
        <text>D-gluconate + ATP = 6-phospho-D-gluconate + ADP + H(+)</text>
        <dbReference type="Rhea" id="RHEA:19433"/>
        <dbReference type="ChEBI" id="CHEBI:15378"/>
        <dbReference type="ChEBI" id="CHEBI:18391"/>
        <dbReference type="ChEBI" id="CHEBI:30616"/>
        <dbReference type="ChEBI" id="CHEBI:58759"/>
        <dbReference type="ChEBI" id="CHEBI:456216"/>
        <dbReference type="EC" id="2.7.1.12"/>
    </reaction>
</comment>
<keyword evidence="5 9" id="KW-0547">Nucleotide-binding</keyword>
<evidence type="ECO:0000256" key="7">
    <source>
        <dbReference type="ARBA" id="ARBA00022840"/>
    </source>
</evidence>
<evidence type="ECO:0000256" key="2">
    <source>
        <dbReference type="ARBA" id="ARBA00008420"/>
    </source>
</evidence>
<reference evidence="12" key="1">
    <citation type="journal article" date="2019" name="Int. J. Syst. Evol. Microbiol.">
        <title>The Global Catalogue of Microorganisms (GCM) 10K type strain sequencing project: providing services to taxonomists for standard genome sequencing and annotation.</title>
        <authorList>
            <consortium name="The Broad Institute Genomics Platform"/>
            <consortium name="The Broad Institute Genome Sequencing Center for Infectious Disease"/>
            <person name="Wu L."/>
            <person name="Ma J."/>
        </authorList>
    </citation>
    <scope>NUCLEOTIDE SEQUENCE [LARGE SCALE GENOMIC DNA]</scope>
    <source>
        <strain evidence="12">JCM 16373</strain>
    </source>
</reference>
<dbReference type="EC" id="2.7.1.12" evidence="3 9"/>
<dbReference type="InterPro" id="IPR006001">
    <property type="entry name" value="Therm_gnt_kin"/>
</dbReference>
<accession>A0ABP6D087</accession>
<comment type="similarity">
    <text evidence="2 9">Belongs to the gluconokinase GntK/GntV family.</text>
</comment>
<keyword evidence="4 9" id="KW-0808">Transferase</keyword>
<evidence type="ECO:0000256" key="10">
    <source>
        <dbReference type="SAM" id="MobiDB-lite"/>
    </source>
</evidence>
<dbReference type="PANTHER" id="PTHR43442:SF3">
    <property type="entry name" value="GLUCONOKINASE-RELATED"/>
    <property type="match status" value="1"/>
</dbReference>
<gene>
    <name evidence="11" type="ORF">GCM10009863_55520</name>
</gene>
<keyword evidence="12" id="KW-1185">Reference proteome</keyword>
<dbReference type="CDD" id="cd02021">
    <property type="entry name" value="GntK"/>
    <property type="match status" value="1"/>
</dbReference>
<keyword evidence="6 9" id="KW-0418">Kinase</keyword>
<dbReference type="InterPro" id="IPR027417">
    <property type="entry name" value="P-loop_NTPase"/>
</dbReference>
<dbReference type="SUPFAM" id="SSF52540">
    <property type="entry name" value="P-loop containing nucleoside triphosphate hydrolases"/>
    <property type="match status" value="1"/>
</dbReference>
<evidence type="ECO:0000256" key="1">
    <source>
        <dbReference type="ARBA" id="ARBA00004761"/>
    </source>
</evidence>
<keyword evidence="7 9" id="KW-0067">ATP-binding</keyword>
<evidence type="ECO:0000256" key="3">
    <source>
        <dbReference type="ARBA" id="ARBA00012054"/>
    </source>
</evidence>
<evidence type="ECO:0000256" key="8">
    <source>
        <dbReference type="ARBA" id="ARBA00048090"/>
    </source>
</evidence>
<name>A0ABP6D087_9ACTN</name>
<comment type="pathway">
    <text evidence="1">Carbohydrate acid metabolism.</text>
</comment>
<proteinExistence type="inferred from homology"/>
<comment type="caution">
    <text evidence="11">The sequence shown here is derived from an EMBL/GenBank/DDBJ whole genome shotgun (WGS) entry which is preliminary data.</text>
</comment>
<dbReference type="NCBIfam" id="TIGR01313">
    <property type="entry name" value="therm_gnt_kin"/>
    <property type="match status" value="1"/>
</dbReference>